<gene>
    <name evidence="1" type="ORF">CLAFUR5_01447</name>
</gene>
<dbReference type="Proteomes" id="UP000756132">
    <property type="component" value="Chromosome 1"/>
</dbReference>
<proteinExistence type="predicted"/>
<organism evidence="1 2">
    <name type="scientific">Passalora fulva</name>
    <name type="common">Tomato leaf mold</name>
    <name type="synonym">Cladosporium fulvum</name>
    <dbReference type="NCBI Taxonomy" id="5499"/>
    <lineage>
        <taxon>Eukaryota</taxon>
        <taxon>Fungi</taxon>
        <taxon>Dikarya</taxon>
        <taxon>Ascomycota</taxon>
        <taxon>Pezizomycotina</taxon>
        <taxon>Dothideomycetes</taxon>
        <taxon>Dothideomycetidae</taxon>
        <taxon>Mycosphaerellales</taxon>
        <taxon>Mycosphaerellaceae</taxon>
        <taxon>Fulvia</taxon>
    </lineage>
</organism>
<reference evidence="1" key="1">
    <citation type="submission" date="2021-12" db="EMBL/GenBank/DDBJ databases">
        <authorList>
            <person name="Zaccaron A."/>
            <person name="Stergiopoulos I."/>
        </authorList>
    </citation>
    <scope>NUCLEOTIDE SEQUENCE</scope>
    <source>
        <strain evidence="1">Race5_Kim</strain>
    </source>
</reference>
<dbReference type="EMBL" id="CP090163">
    <property type="protein sequence ID" value="UJO10762.1"/>
    <property type="molecule type" value="Genomic_DNA"/>
</dbReference>
<evidence type="ECO:0000313" key="2">
    <source>
        <dbReference type="Proteomes" id="UP000756132"/>
    </source>
</evidence>
<keyword evidence="2" id="KW-1185">Reference proteome</keyword>
<dbReference type="GeneID" id="71981325"/>
<dbReference type="KEGG" id="ffu:CLAFUR5_01447"/>
<sequence>MHGCHCTFFFAADTTRQTEVELRRTQSLPLRVVSATSSLTPALVYSSAVAFKRLMLHRTT</sequence>
<reference evidence="1" key="2">
    <citation type="journal article" date="2022" name="Microb. Genom.">
        <title>A chromosome-scale genome assembly of the tomato pathogen Cladosporium fulvum reveals a compartmentalized genome architecture and the presence of a dispensable chromosome.</title>
        <authorList>
            <person name="Zaccaron A.Z."/>
            <person name="Chen L.H."/>
            <person name="Samaras A."/>
            <person name="Stergiopoulos I."/>
        </authorList>
    </citation>
    <scope>NUCLEOTIDE SEQUENCE</scope>
    <source>
        <strain evidence="1">Race5_Kim</strain>
    </source>
</reference>
<evidence type="ECO:0000313" key="1">
    <source>
        <dbReference type="EMBL" id="UJO10762.1"/>
    </source>
</evidence>
<protein>
    <submittedName>
        <fullName evidence="1">Uncharacterized protein</fullName>
    </submittedName>
</protein>
<dbReference type="RefSeq" id="XP_047755128.1">
    <property type="nucleotide sequence ID" value="XM_047900595.1"/>
</dbReference>
<accession>A0A9Q8L4I7</accession>
<name>A0A9Q8L4I7_PASFU</name>
<dbReference type="AlphaFoldDB" id="A0A9Q8L4I7"/>